<dbReference type="GO" id="GO:0046872">
    <property type="term" value="F:metal ion binding"/>
    <property type="evidence" value="ECO:0007669"/>
    <property type="project" value="UniProtKB-KW"/>
</dbReference>
<keyword evidence="2 5" id="KW-0808">Transferase</keyword>
<dbReference type="GO" id="GO:0008168">
    <property type="term" value="F:methyltransferase activity"/>
    <property type="evidence" value="ECO:0007669"/>
    <property type="project" value="UniProtKB-KW"/>
</dbReference>
<gene>
    <name evidence="5" type="ORF">D8674_004159</name>
</gene>
<evidence type="ECO:0000256" key="2">
    <source>
        <dbReference type="ARBA" id="ARBA00022679"/>
    </source>
</evidence>
<dbReference type="InterPro" id="IPR042086">
    <property type="entry name" value="MeTrfase_capping"/>
</dbReference>
<dbReference type="AlphaFoldDB" id="A0A5N5FXX9"/>
<keyword evidence="3" id="KW-0479">Metal-binding</keyword>
<comment type="caution">
    <text evidence="5">The sequence shown here is derived from an EMBL/GenBank/DDBJ whole genome shotgun (WGS) entry which is preliminary data.</text>
</comment>
<keyword evidence="6" id="KW-1185">Reference proteome</keyword>
<keyword evidence="1 5" id="KW-0489">Methyltransferase</keyword>
<evidence type="ECO:0000313" key="5">
    <source>
        <dbReference type="EMBL" id="KAB2603154.1"/>
    </source>
</evidence>
<name>A0A5N5FXX9_9ROSA</name>
<evidence type="ECO:0000256" key="1">
    <source>
        <dbReference type="ARBA" id="ARBA00022603"/>
    </source>
</evidence>
<evidence type="ECO:0000313" key="6">
    <source>
        <dbReference type="Proteomes" id="UP000327157"/>
    </source>
</evidence>
<reference evidence="6" key="2">
    <citation type="submission" date="2019-10" db="EMBL/GenBank/DDBJ databases">
        <title>A de novo genome assembly of a pear dwarfing rootstock.</title>
        <authorList>
            <person name="Wang F."/>
            <person name="Wang J."/>
            <person name="Li S."/>
            <person name="Zhang Y."/>
            <person name="Fang M."/>
            <person name="Ma L."/>
            <person name="Zhao Y."/>
            <person name="Jiang S."/>
        </authorList>
    </citation>
    <scope>NUCLEOTIDE SEQUENCE [LARGE SCALE GENOMIC DNA]</scope>
</reference>
<dbReference type="InterPro" id="IPR029063">
    <property type="entry name" value="SAM-dependent_MTases_sf"/>
</dbReference>
<dbReference type="SUPFAM" id="SSF53335">
    <property type="entry name" value="S-adenosyl-L-methionine-dependent methyltransferases"/>
    <property type="match status" value="1"/>
</dbReference>
<evidence type="ECO:0000256" key="3">
    <source>
        <dbReference type="ARBA" id="ARBA00022723"/>
    </source>
</evidence>
<dbReference type="OrthoDB" id="1523883at2759"/>
<accession>A0A5N5FXX9</accession>
<dbReference type="Pfam" id="PF03492">
    <property type="entry name" value="Methyltransf_7"/>
    <property type="match status" value="1"/>
</dbReference>
<keyword evidence="4" id="KW-0460">Magnesium</keyword>
<protein>
    <submittedName>
        <fullName evidence="5">Salicylate carboxymethyltransferase-like</fullName>
    </submittedName>
</protein>
<dbReference type="Proteomes" id="UP000327157">
    <property type="component" value="Chromosome 10"/>
</dbReference>
<reference evidence="5 6" key="1">
    <citation type="submission" date="2019-09" db="EMBL/GenBank/DDBJ databases">
        <authorList>
            <person name="Ou C."/>
        </authorList>
    </citation>
    <scope>NUCLEOTIDE SEQUENCE [LARGE SCALE GENOMIC DNA]</scope>
    <source>
        <strain evidence="5">S2</strain>
        <tissue evidence="5">Leaf</tissue>
    </source>
</reference>
<dbReference type="Gene3D" id="1.10.1200.270">
    <property type="entry name" value="Methyltransferase, alpha-helical capping domain"/>
    <property type="match status" value="1"/>
</dbReference>
<dbReference type="InterPro" id="IPR005299">
    <property type="entry name" value="MeTrfase_7"/>
</dbReference>
<proteinExistence type="predicted"/>
<sequence length="71" mass="7972">MKHAYSDVGKKARAAVLATDIRAVGRPVLATQFGEAAMDDLFCRSEEDVLDHMEMENCQYINLVISLTKKR</sequence>
<evidence type="ECO:0000256" key="4">
    <source>
        <dbReference type="ARBA" id="ARBA00022842"/>
    </source>
</evidence>
<organism evidence="5 6">
    <name type="scientific">Pyrus ussuriensis x Pyrus communis</name>
    <dbReference type="NCBI Taxonomy" id="2448454"/>
    <lineage>
        <taxon>Eukaryota</taxon>
        <taxon>Viridiplantae</taxon>
        <taxon>Streptophyta</taxon>
        <taxon>Embryophyta</taxon>
        <taxon>Tracheophyta</taxon>
        <taxon>Spermatophyta</taxon>
        <taxon>Magnoliopsida</taxon>
        <taxon>eudicotyledons</taxon>
        <taxon>Gunneridae</taxon>
        <taxon>Pentapetalae</taxon>
        <taxon>rosids</taxon>
        <taxon>fabids</taxon>
        <taxon>Rosales</taxon>
        <taxon>Rosaceae</taxon>
        <taxon>Amygdaloideae</taxon>
        <taxon>Maleae</taxon>
        <taxon>Pyrus</taxon>
    </lineage>
</organism>
<reference evidence="5 6" key="3">
    <citation type="submission" date="2019-11" db="EMBL/GenBank/DDBJ databases">
        <title>A de novo genome assembly of a pear dwarfing rootstock.</title>
        <authorList>
            <person name="Wang F."/>
            <person name="Wang J."/>
            <person name="Li S."/>
            <person name="Zhang Y."/>
            <person name="Fang M."/>
            <person name="Ma L."/>
            <person name="Zhao Y."/>
            <person name="Jiang S."/>
        </authorList>
    </citation>
    <scope>NUCLEOTIDE SEQUENCE [LARGE SCALE GENOMIC DNA]</scope>
    <source>
        <strain evidence="5">S2</strain>
        <tissue evidence="5">Leaf</tissue>
    </source>
</reference>
<dbReference type="EMBL" id="SMOL01000695">
    <property type="protein sequence ID" value="KAB2603154.1"/>
    <property type="molecule type" value="Genomic_DNA"/>
</dbReference>
<dbReference type="GO" id="GO:0032259">
    <property type="term" value="P:methylation"/>
    <property type="evidence" value="ECO:0007669"/>
    <property type="project" value="UniProtKB-KW"/>
</dbReference>